<dbReference type="EMBL" id="OU895877">
    <property type="protein sequence ID" value="CAG9800367.1"/>
    <property type="molecule type" value="Genomic_DNA"/>
</dbReference>
<proteinExistence type="predicted"/>
<keyword evidence="2" id="KW-0812">Transmembrane</keyword>
<feature type="transmembrane region" description="Helical" evidence="2">
    <location>
        <begin position="103"/>
        <end position="126"/>
    </location>
</feature>
<feature type="region of interest" description="Disordered" evidence="1">
    <location>
        <begin position="241"/>
        <end position="261"/>
    </location>
</feature>
<sequence>MKLNLSRSTVLICSVYTFVIGVIMLVLSILSLVAYECVFQEGFASTPDSYFFHLFYYRSHHCNSFIDWSVFGLENAELLNDFIIMPEQNAIVSRTYKLTIIQIIINSLLIVVSLIAVAAVIFNIFFLTKRIAYIVLFVPYLLVLHVSVVFDFIAGTLYADDRLRSYSVDGTMTMLEIENRNEARPFIEQIDQTFRIIAPNTMFFIFTKAMIINIINVFVLFFMVFAGWEVIDGNKLKVNKKDDSKNPENITAATQLTQQRD</sequence>
<gene>
    <name evidence="3" type="ORF">CHIRRI_LOCUS3310</name>
</gene>
<protein>
    <submittedName>
        <fullName evidence="3">Uncharacterized protein</fullName>
    </submittedName>
</protein>
<dbReference type="AlphaFoldDB" id="A0A9N9RNS1"/>
<evidence type="ECO:0000313" key="4">
    <source>
        <dbReference type="Proteomes" id="UP001153620"/>
    </source>
</evidence>
<evidence type="ECO:0000256" key="2">
    <source>
        <dbReference type="SAM" id="Phobius"/>
    </source>
</evidence>
<dbReference type="Proteomes" id="UP001153620">
    <property type="component" value="Chromosome 1"/>
</dbReference>
<evidence type="ECO:0000256" key="1">
    <source>
        <dbReference type="SAM" id="MobiDB-lite"/>
    </source>
</evidence>
<keyword evidence="2" id="KW-1133">Transmembrane helix</keyword>
<keyword evidence="4" id="KW-1185">Reference proteome</keyword>
<dbReference type="OrthoDB" id="7789851at2759"/>
<feature type="compositionally biased region" description="Polar residues" evidence="1">
    <location>
        <begin position="247"/>
        <end position="261"/>
    </location>
</feature>
<keyword evidence="2" id="KW-0472">Membrane</keyword>
<feature type="transmembrane region" description="Helical" evidence="2">
    <location>
        <begin position="210"/>
        <end position="231"/>
    </location>
</feature>
<organism evidence="3 4">
    <name type="scientific">Chironomus riparius</name>
    <dbReference type="NCBI Taxonomy" id="315576"/>
    <lineage>
        <taxon>Eukaryota</taxon>
        <taxon>Metazoa</taxon>
        <taxon>Ecdysozoa</taxon>
        <taxon>Arthropoda</taxon>
        <taxon>Hexapoda</taxon>
        <taxon>Insecta</taxon>
        <taxon>Pterygota</taxon>
        <taxon>Neoptera</taxon>
        <taxon>Endopterygota</taxon>
        <taxon>Diptera</taxon>
        <taxon>Nematocera</taxon>
        <taxon>Chironomoidea</taxon>
        <taxon>Chironomidae</taxon>
        <taxon>Chironominae</taxon>
        <taxon>Chironomus</taxon>
    </lineage>
</organism>
<feature type="transmembrane region" description="Helical" evidence="2">
    <location>
        <begin position="12"/>
        <end position="35"/>
    </location>
</feature>
<feature type="transmembrane region" description="Helical" evidence="2">
    <location>
        <begin position="133"/>
        <end position="159"/>
    </location>
</feature>
<reference evidence="3" key="1">
    <citation type="submission" date="2022-01" db="EMBL/GenBank/DDBJ databases">
        <authorList>
            <person name="King R."/>
        </authorList>
    </citation>
    <scope>NUCLEOTIDE SEQUENCE</scope>
</reference>
<name>A0A9N9RNS1_9DIPT</name>
<reference evidence="3" key="2">
    <citation type="submission" date="2022-10" db="EMBL/GenBank/DDBJ databases">
        <authorList>
            <consortium name="ENA_rothamsted_submissions"/>
            <consortium name="culmorum"/>
            <person name="King R."/>
        </authorList>
    </citation>
    <scope>NUCLEOTIDE SEQUENCE</scope>
</reference>
<accession>A0A9N9RNS1</accession>
<evidence type="ECO:0000313" key="3">
    <source>
        <dbReference type="EMBL" id="CAG9800367.1"/>
    </source>
</evidence>